<protein>
    <submittedName>
        <fullName evidence="2">Uncharacterized protein</fullName>
    </submittedName>
</protein>
<feature type="compositionally biased region" description="Basic residues" evidence="1">
    <location>
        <begin position="125"/>
        <end position="135"/>
    </location>
</feature>
<dbReference type="AlphaFoldDB" id="A0A1V9XSN9"/>
<comment type="caution">
    <text evidence="2">The sequence shown here is derived from an EMBL/GenBank/DDBJ whole genome shotgun (WGS) entry which is preliminary data.</text>
</comment>
<gene>
    <name evidence="2" type="ORF">BIW11_07729</name>
</gene>
<proteinExistence type="predicted"/>
<feature type="region of interest" description="Disordered" evidence="1">
    <location>
        <begin position="116"/>
        <end position="144"/>
    </location>
</feature>
<organism evidence="2 3">
    <name type="scientific">Tropilaelaps mercedesae</name>
    <dbReference type="NCBI Taxonomy" id="418985"/>
    <lineage>
        <taxon>Eukaryota</taxon>
        <taxon>Metazoa</taxon>
        <taxon>Ecdysozoa</taxon>
        <taxon>Arthropoda</taxon>
        <taxon>Chelicerata</taxon>
        <taxon>Arachnida</taxon>
        <taxon>Acari</taxon>
        <taxon>Parasitiformes</taxon>
        <taxon>Mesostigmata</taxon>
        <taxon>Gamasina</taxon>
        <taxon>Dermanyssoidea</taxon>
        <taxon>Laelapidae</taxon>
        <taxon>Tropilaelaps</taxon>
    </lineage>
</organism>
<evidence type="ECO:0000256" key="1">
    <source>
        <dbReference type="SAM" id="MobiDB-lite"/>
    </source>
</evidence>
<sequence length="144" mass="16815">MERRFERVHRISTILHHVTSEYQLTVFTCVLNSITAHTHAMHITATWRTSDKRLRKWQGHTGNQVEESIFARVTARSPRPTYPNVSSRAFSLHPSANHRLVAPRLLPSLAEHALPQSERHFTQRASRHRPHRRYRQGSEAEETL</sequence>
<accession>A0A1V9XSN9</accession>
<reference evidence="2 3" key="1">
    <citation type="journal article" date="2017" name="Gigascience">
        <title>Draft genome of the honey bee ectoparasitic mite, Tropilaelaps mercedesae, is shaped by the parasitic life history.</title>
        <authorList>
            <person name="Dong X."/>
            <person name="Armstrong S.D."/>
            <person name="Xia D."/>
            <person name="Makepeace B.L."/>
            <person name="Darby A.C."/>
            <person name="Kadowaki T."/>
        </authorList>
    </citation>
    <scope>NUCLEOTIDE SEQUENCE [LARGE SCALE GENOMIC DNA]</scope>
    <source>
        <strain evidence="2">Wuxi-XJTLU</strain>
    </source>
</reference>
<dbReference type="EMBL" id="MNPL01004729">
    <property type="protein sequence ID" value="OQR76524.1"/>
    <property type="molecule type" value="Genomic_DNA"/>
</dbReference>
<name>A0A1V9XSN9_9ACAR</name>
<feature type="non-terminal residue" evidence="2">
    <location>
        <position position="144"/>
    </location>
</feature>
<dbReference type="InParanoid" id="A0A1V9XSN9"/>
<keyword evidence="3" id="KW-1185">Reference proteome</keyword>
<evidence type="ECO:0000313" key="3">
    <source>
        <dbReference type="Proteomes" id="UP000192247"/>
    </source>
</evidence>
<dbReference type="Proteomes" id="UP000192247">
    <property type="component" value="Unassembled WGS sequence"/>
</dbReference>
<evidence type="ECO:0000313" key="2">
    <source>
        <dbReference type="EMBL" id="OQR76524.1"/>
    </source>
</evidence>